<dbReference type="InterPro" id="IPR001680">
    <property type="entry name" value="WD40_rpt"/>
</dbReference>
<comment type="caution">
    <text evidence="10">The sequence shown here is derived from an EMBL/GenBank/DDBJ whole genome shotgun (WGS) entry which is preliminary data.</text>
</comment>
<dbReference type="PROSITE" id="PS50082">
    <property type="entry name" value="WD_REPEATS_2"/>
    <property type="match status" value="1"/>
</dbReference>
<keyword evidence="6" id="KW-0539">Nucleus</keyword>
<dbReference type="InterPro" id="IPR045184">
    <property type="entry name" value="SMU1"/>
</dbReference>
<evidence type="ECO:0000256" key="7">
    <source>
        <dbReference type="ARBA" id="ARBA00025801"/>
    </source>
</evidence>
<keyword evidence="2 8" id="KW-0853">WD repeat</keyword>
<dbReference type="SMART" id="SM00667">
    <property type="entry name" value="LisH"/>
    <property type="match status" value="1"/>
</dbReference>
<dbReference type="PROSITE" id="PS50896">
    <property type="entry name" value="LISH"/>
    <property type="match status" value="1"/>
</dbReference>
<evidence type="ECO:0000256" key="4">
    <source>
        <dbReference type="ARBA" id="ARBA00022737"/>
    </source>
</evidence>
<keyword evidence="5" id="KW-0508">mRNA splicing</keyword>
<dbReference type="GO" id="GO:0000398">
    <property type="term" value="P:mRNA splicing, via spliceosome"/>
    <property type="evidence" value="ECO:0007669"/>
    <property type="project" value="InterPro"/>
</dbReference>
<organism evidence="10 11">
    <name type="scientific">Cryptosporidium xiaoi</name>
    <dbReference type="NCBI Taxonomy" id="659607"/>
    <lineage>
        <taxon>Eukaryota</taxon>
        <taxon>Sar</taxon>
        <taxon>Alveolata</taxon>
        <taxon>Apicomplexa</taxon>
        <taxon>Conoidasida</taxon>
        <taxon>Coccidia</taxon>
        <taxon>Eucoccidiorida</taxon>
        <taxon>Eimeriorina</taxon>
        <taxon>Cryptosporidiidae</taxon>
        <taxon>Cryptosporidium</taxon>
    </lineage>
</organism>
<keyword evidence="3" id="KW-0507">mRNA processing</keyword>
<evidence type="ECO:0000259" key="9">
    <source>
        <dbReference type="Pfam" id="PF17814"/>
    </source>
</evidence>
<protein>
    <submittedName>
        <fullName evidence="10">WD0 repeat</fullName>
    </submittedName>
</protein>
<keyword evidence="4" id="KW-0677">Repeat</keyword>
<proteinExistence type="inferred from homology"/>
<dbReference type="Pfam" id="PF17814">
    <property type="entry name" value="LisH_TPL"/>
    <property type="match status" value="1"/>
</dbReference>
<dbReference type="Pfam" id="PF00400">
    <property type="entry name" value="WD40"/>
    <property type="match status" value="2"/>
</dbReference>
<dbReference type="Gene3D" id="2.130.10.10">
    <property type="entry name" value="YVTN repeat-like/Quinoprotein amine dehydrogenase"/>
    <property type="match status" value="1"/>
</dbReference>
<dbReference type="GO" id="GO:0005634">
    <property type="term" value="C:nucleus"/>
    <property type="evidence" value="ECO:0007669"/>
    <property type="project" value="UniProtKB-SubCell"/>
</dbReference>
<dbReference type="SMART" id="SM00320">
    <property type="entry name" value="WD40"/>
    <property type="match status" value="3"/>
</dbReference>
<sequence length="581" mass="65870">MNPIDISSDSVIKLILQFLLENGFEDTFFSLQRESNVYLNGVKKLDDIENKVISGSWGDLLFLIKYLKLPVNLLVIIFEHILLELLELKEPYLAKLLMENSEPLKKHLKISNPKRYESFSEVIERSIEITKNISNSDTDEYDYSPIYKFVKTNYIEDGDMINSRKRISSLLLEYVDELPPFKLLEIIGIALNVVKSNDLCETINFVRDNNGYNIFNLGARSNQRPDNEKKKKTQRYELFSSEFIQKTEISDTGEIRCISFSPDGEKLIAGTSKGYIFIGDCFENIFDKSNKNSKFYVHSNKEKAVLCLSTMKLKDSKLFDPQASNAEHFEKNFLIASTSENIDIKIWCSLSSTFIISMENVHENYITDFRFNSDGTCILSGSYDGSMKIHGLKSERTIKYFSNNNKSFVKRVIYNSSEKIAIGGLNNGCISIWDIRTSKCLALYSICNSPIVELSLVVNPDVVFTGFGGTGASNIVQTFDNIYIVSRSELLILNISNGEKICLVPKNQENKGAISASINNEANTAFILDENGIKSFDMLKKRYVSSKIININGLENSRIIVNHKIGILAVENKDSIHLLKT</sequence>
<dbReference type="SUPFAM" id="SSF50978">
    <property type="entry name" value="WD40 repeat-like"/>
    <property type="match status" value="1"/>
</dbReference>
<evidence type="ECO:0000256" key="2">
    <source>
        <dbReference type="ARBA" id="ARBA00022574"/>
    </source>
</evidence>
<evidence type="ECO:0000256" key="3">
    <source>
        <dbReference type="ARBA" id="ARBA00022664"/>
    </source>
</evidence>
<evidence type="ECO:0000256" key="5">
    <source>
        <dbReference type="ARBA" id="ARBA00023187"/>
    </source>
</evidence>
<evidence type="ECO:0000256" key="8">
    <source>
        <dbReference type="PROSITE-ProRule" id="PRU00221"/>
    </source>
</evidence>
<dbReference type="InterPro" id="IPR006594">
    <property type="entry name" value="LisH"/>
</dbReference>
<dbReference type="InterPro" id="IPR015943">
    <property type="entry name" value="WD40/YVTN_repeat-like_dom_sf"/>
</dbReference>
<comment type="similarity">
    <text evidence="7">Belongs to the WD repeat SMU1 family.</text>
</comment>
<reference evidence="10 11" key="1">
    <citation type="submission" date="2023-10" db="EMBL/GenBank/DDBJ databases">
        <title>Comparative genomics analysis reveals potential genetic determinants of host preference in Cryptosporidium xiaoi.</title>
        <authorList>
            <person name="Xiao L."/>
            <person name="Li J."/>
        </authorList>
    </citation>
    <scope>NUCLEOTIDE SEQUENCE [LARGE SCALE GENOMIC DNA]</scope>
    <source>
        <strain evidence="10 11">52996</strain>
    </source>
</reference>
<dbReference type="InterPro" id="IPR054532">
    <property type="entry name" value="TPL_SMU1_LisH-like"/>
</dbReference>
<feature type="repeat" description="WD" evidence="8">
    <location>
        <begin position="359"/>
        <end position="400"/>
    </location>
</feature>
<dbReference type="PANTHER" id="PTHR22848">
    <property type="entry name" value="WD40 REPEAT PROTEIN"/>
    <property type="match status" value="1"/>
</dbReference>
<comment type="subcellular location">
    <subcellularLocation>
        <location evidence="1">Nucleus</location>
    </subcellularLocation>
</comment>
<accession>A0AAV9XXC4</accession>
<keyword evidence="11" id="KW-1185">Reference proteome</keyword>
<dbReference type="EMBL" id="JAWDEY010000013">
    <property type="protein sequence ID" value="KAK6589373.1"/>
    <property type="molecule type" value="Genomic_DNA"/>
</dbReference>
<evidence type="ECO:0000313" key="11">
    <source>
        <dbReference type="Proteomes" id="UP001311799"/>
    </source>
</evidence>
<name>A0AAV9XXC4_9CRYT</name>
<evidence type="ECO:0000256" key="1">
    <source>
        <dbReference type="ARBA" id="ARBA00004123"/>
    </source>
</evidence>
<gene>
    <name evidence="10" type="ORF">RS030_213370</name>
</gene>
<evidence type="ECO:0000256" key="6">
    <source>
        <dbReference type="ARBA" id="ARBA00023242"/>
    </source>
</evidence>
<dbReference type="AlphaFoldDB" id="A0AAV9XXC4"/>
<dbReference type="Proteomes" id="UP001311799">
    <property type="component" value="Unassembled WGS sequence"/>
</dbReference>
<feature type="domain" description="TPL/SMU1 LisH-like dimerisation" evidence="9">
    <location>
        <begin position="7"/>
        <end position="37"/>
    </location>
</feature>
<dbReference type="InterPro" id="IPR036322">
    <property type="entry name" value="WD40_repeat_dom_sf"/>
</dbReference>
<evidence type="ECO:0000313" key="10">
    <source>
        <dbReference type="EMBL" id="KAK6589373.1"/>
    </source>
</evidence>